<evidence type="ECO:0000256" key="12">
    <source>
        <dbReference type="ARBA" id="ARBA00034005"/>
    </source>
</evidence>
<evidence type="ECO:0000256" key="6">
    <source>
        <dbReference type="ARBA" id="ARBA00022723"/>
    </source>
</evidence>
<dbReference type="GO" id="GO:0003677">
    <property type="term" value="F:DNA binding"/>
    <property type="evidence" value="ECO:0007669"/>
    <property type="project" value="InterPro"/>
</dbReference>
<dbReference type="CDD" id="cd17748">
    <property type="entry name" value="BRCT_DNA_ligase_like"/>
    <property type="match status" value="1"/>
</dbReference>
<gene>
    <name evidence="14 17" type="primary">ligA</name>
    <name evidence="17" type="ORF">Bravens_00084</name>
</gene>
<dbReference type="Pfam" id="PF12826">
    <property type="entry name" value="HHH_2"/>
    <property type="match status" value="1"/>
</dbReference>
<dbReference type="HAMAP" id="MF_01588">
    <property type="entry name" value="DNA_ligase_A"/>
    <property type="match status" value="1"/>
</dbReference>
<dbReference type="Pfam" id="PF03120">
    <property type="entry name" value="OB_DNA_ligase"/>
    <property type="match status" value="1"/>
</dbReference>
<comment type="caution">
    <text evidence="17">The sequence shown here is derived from an EMBL/GenBank/DDBJ whole genome shotgun (WGS) entry which is preliminary data.</text>
</comment>
<feature type="binding site" evidence="14">
    <location>
        <position position="117"/>
    </location>
    <ligand>
        <name>NAD(+)</name>
        <dbReference type="ChEBI" id="CHEBI:57540"/>
    </ligand>
</feature>
<evidence type="ECO:0000256" key="7">
    <source>
        <dbReference type="ARBA" id="ARBA00022763"/>
    </source>
</evidence>
<dbReference type="Pfam" id="PF03119">
    <property type="entry name" value="DNA_ligase_ZBD"/>
    <property type="match status" value="1"/>
</dbReference>
<dbReference type="GO" id="GO:0006281">
    <property type="term" value="P:DNA repair"/>
    <property type="evidence" value="ECO:0007669"/>
    <property type="project" value="UniProtKB-KW"/>
</dbReference>
<keyword evidence="8 14" id="KW-0862">Zinc</keyword>
<evidence type="ECO:0000256" key="5">
    <source>
        <dbReference type="ARBA" id="ARBA00022705"/>
    </source>
</evidence>
<keyword evidence="7 14" id="KW-0227">DNA damage</keyword>
<evidence type="ECO:0000256" key="10">
    <source>
        <dbReference type="ARBA" id="ARBA00023027"/>
    </source>
</evidence>
<feature type="binding site" evidence="14">
    <location>
        <begin position="87"/>
        <end position="88"/>
    </location>
    <ligand>
        <name>NAD(+)</name>
        <dbReference type="ChEBI" id="CHEBI:57540"/>
    </ligand>
</feature>
<keyword evidence="18" id="KW-1185">Reference proteome</keyword>
<dbReference type="Gene3D" id="2.40.50.140">
    <property type="entry name" value="Nucleic acid-binding proteins"/>
    <property type="match status" value="1"/>
</dbReference>
<feature type="binding site" evidence="14">
    <location>
        <position position="415"/>
    </location>
    <ligand>
        <name>Zn(2+)</name>
        <dbReference type="ChEBI" id="CHEBI:29105"/>
    </ligand>
</feature>
<comment type="similarity">
    <text evidence="13 14">Belongs to the NAD-dependent DNA ligase family. LigA subfamily.</text>
</comment>
<dbReference type="InterPro" id="IPR001679">
    <property type="entry name" value="DNA_ligase"/>
</dbReference>
<dbReference type="NCBIfam" id="TIGR00575">
    <property type="entry name" value="dnlj"/>
    <property type="match status" value="1"/>
</dbReference>
<dbReference type="InterPro" id="IPR041663">
    <property type="entry name" value="DisA/LigA_HHH"/>
</dbReference>
<accession>A0A150HCC0</accession>
<dbReference type="PROSITE" id="PS01056">
    <property type="entry name" value="DNA_LIGASE_N2"/>
    <property type="match status" value="1"/>
</dbReference>
<dbReference type="GO" id="GO:0003911">
    <property type="term" value="F:DNA ligase (NAD+) activity"/>
    <property type="evidence" value="ECO:0007669"/>
    <property type="project" value="UniProtKB-UniRule"/>
</dbReference>
<dbReference type="GO" id="GO:0046872">
    <property type="term" value="F:metal ion binding"/>
    <property type="evidence" value="ECO:0007669"/>
    <property type="project" value="UniProtKB-KW"/>
</dbReference>
<dbReference type="SUPFAM" id="SSF47781">
    <property type="entry name" value="RuvA domain 2-like"/>
    <property type="match status" value="1"/>
</dbReference>
<dbReference type="PIRSF" id="PIRSF001604">
    <property type="entry name" value="LigA"/>
    <property type="match status" value="1"/>
</dbReference>
<dbReference type="InterPro" id="IPR013840">
    <property type="entry name" value="DNAligase_N"/>
</dbReference>
<evidence type="ECO:0000313" key="18">
    <source>
        <dbReference type="Proteomes" id="UP000243589"/>
    </source>
</evidence>
<evidence type="ECO:0000256" key="14">
    <source>
        <dbReference type="HAMAP-Rule" id="MF_01588"/>
    </source>
</evidence>
<keyword evidence="11 14" id="KW-0234">DNA repair</keyword>
<dbReference type="SMART" id="SM00278">
    <property type="entry name" value="HhH1"/>
    <property type="match status" value="2"/>
</dbReference>
<feature type="active site" description="N6-AMP-lysine intermediate" evidence="14">
    <location>
        <position position="119"/>
    </location>
</feature>
<dbReference type="PANTHER" id="PTHR23389">
    <property type="entry name" value="CHROMOSOME TRANSMISSION FIDELITY FACTOR 18"/>
    <property type="match status" value="1"/>
</dbReference>
<feature type="binding site" evidence="14">
    <location>
        <position position="418"/>
    </location>
    <ligand>
        <name>Zn(2+)</name>
        <dbReference type="ChEBI" id="CHEBI:29105"/>
    </ligand>
</feature>
<feature type="binding site" evidence="14">
    <location>
        <position position="140"/>
    </location>
    <ligand>
        <name>NAD(+)</name>
        <dbReference type="ChEBI" id="CHEBI:57540"/>
    </ligand>
</feature>
<dbReference type="SMART" id="SM00532">
    <property type="entry name" value="LIGANc"/>
    <property type="match status" value="1"/>
</dbReference>
<dbReference type="PROSITE" id="PS50172">
    <property type="entry name" value="BRCT"/>
    <property type="match status" value="1"/>
</dbReference>
<dbReference type="GO" id="GO:0006260">
    <property type="term" value="P:DNA replication"/>
    <property type="evidence" value="ECO:0007669"/>
    <property type="project" value="UniProtKB-KW"/>
</dbReference>
<dbReference type="GO" id="GO:0005829">
    <property type="term" value="C:cytosol"/>
    <property type="evidence" value="ECO:0007669"/>
    <property type="project" value="TreeGrafter"/>
</dbReference>
<evidence type="ECO:0000259" key="16">
    <source>
        <dbReference type="PROSITE" id="PS50172"/>
    </source>
</evidence>
<dbReference type="Proteomes" id="UP000243589">
    <property type="component" value="Unassembled WGS sequence"/>
</dbReference>
<dbReference type="InterPro" id="IPR018239">
    <property type="entry name" value="DNA_ligase_AS"/>
</dbReference>
<dbReference type="InterPro" id="IPR004150">
    <property type="entry name" value="NAD_DNA_ligase_OB"/>
</dbReference>
<feature type="binding site" evidence="14">
    <location>
        <position position="177"/>
    </location>
    <ligand>
        <name>NAD(+)</name>
        <dbReference type="ChEBI" id="CHEBI:57540"/>
    </ligand>
</feature>
<dbReference type="InterPro" id="IPR033136">
    <property type="entry name" value="DNA_ligase_CS"/>
</dbReference>
<protein>
    <recommendedName>
        <fullName evidence="3 14">DNA ligase</fullName>
        <ecNumber evidence="2 14">6.5.1.2</ecNumber>
    </recommendedName>
    <alternativeName>
        <fullName evidence="14">Polydeoxyribonucleotide synthase [NAD(+)]</fullName>
    </alternativeName>
</protein>
<keyword evidence="10 14" id="KW-0520">NAD</keyword>
<feature type="binding site" evidence="14">
    <location>
        <position position="440"/>
    </location>
    <ligand>
        <name>Zn(2+)</name>
        <dbReference type="ChEBI" id="CHEBI:29105"/>
    </ligand>
</feature>
<dbReference type="InterPro" id="IPR003583">
    <property type="entry name" value="Hlx-hairpin-Hlx_DNA-bd_motif"/>
</dbReference>
<keyword evidence="9 14" id="KW-0460">Magnesium</keyword>
<evidence type="ECO:0000256" key="2">
    <source>
        <dbReference type="ARBA" id="ARBA00012722"/>
    </source>
</evidence>
<dbReference type="RefSeq" id="WP_062019354.1">
    <property type="nucleotide sequence ID" value="NZ_LQQC01000002.1"/>
</dbReference>
<dbReference type="SMART" id="SM00292">
    <property type="entry name" value="BRCT"/>
    <property type="match status" value="1"/>
</dbReference>
<dbReference type="Pfam" id="PF01653">
    <property type="entry name" value="DNA_ligase_aden"/>
    <property type="match status" value="1"/>
</dbReference>
<dbReference type="FunFam" id="1.10.287.610:FF:000002">
    <property type="entry name" value="DNA ligase"/>
    <property type="match status" value="1"/>
</dbReference>
<dbReference type="CDD" id="cd00114">
    <property type="entry name" value="LIGANc"/>
    <property type="match status" value="1"/>
</dbReference>
<organism evidence="17 18">
    <name type="scientific">Brevibacterium ravenspurgense</name>
    <dbReference type="NCBI Taxonomy" id="479117"/>
    <lineage>
        <taxon>Bacteria</taxon>
        <taxon>Bacillati</taxon>
        <taxon>Actinomycetota</taxon>
        <taxon>Actinomycetes</taxon>
        <taxon>Micrococcales</taxon>
        <taxon>Brevibacteriaceae</taxon>
        <taxon>Brevibacterium</taxon>
    </lineage>
</organism>
<dbReference type="Gene3D" id="1.10.287.610">
    <property type="entry name" value="Helix hairpin bin"/>
    <property type="match status" value="1"/>
</dbReference>
<dbReference type="Gene3D" id="6.20.10.30">
    <property type="match status" value="1"/>
</dbReference>
<dbReference type="PATRIC" id="fig|479117.4.peg.82"/>
<comment type="catalytic activity">
    <reaction evidence="12 14 15">
        <text>NAD(+) + (deoxyribonucleotide)n-3'-hydroxyl + 5'-phospho-(deoxyribonucleotide)m = (deoxyribonucleotide)n+m + AMP + beta-nicotinamide D-nucleotide.</text>
        <dbReference type="EC" id="6.5.1.2"/>
    </reaction>
</comment>
<name>A0A150HCC0_9MICO</name>
<dbReference type="InterPro" id="IPR010994">
    <property type="entry name" value="RuvA_2-like"/>
</dbReference>
<dbReference type="InterPro" id="IPR001357">
    <property type="entry name" value="BRCT_dom"/>
</dbReference>
<evidence type="ECO:0000256" key="8">
    <source>
        <dbReference type="ARBA" id="ARBA00022833"/>
    </source>
</evidence>
<evidence type="ECO:0000256" key="4">
    <source>
        <dbReference type="ARBA" id="ARBA00022598"/>
    </source>
</evidence>
<dbReference type="InterPro" id="IPR013839">
    <property type="entry name" value="DNAligase_adenylation"/>
</dbReference>
<dbReference type="EMBL" id="LQQC01000002">
    <property type="protein sequence ID" value="KXZ59614.1"/>
    <property type="molecule type" value="Genomic_DNA"/>
</dbReference>
<evidence type="ECO:0000256" key="9">
    <source>
        <dbReference type="ARBA" id="ARBA00022842"/>
    </source>
</evidence>
<feature type="binding site" evidence="14">
    <location>
        <position position="297"/>
    </location>
    <ligand>
        <name>NAD(+)</name>
        <dbReference type="ChEBI" id="CHEBI:57540"/>
    </ligand>
</feature>
<dbReference type="FunFam" id="1.10.150.20:FF:000006">
    <property type="entry name" value="DNA ligase"/>
    <property type="match status" value="1"/>
</dbReference>
<keyword evidence="4 14" id="KW-0436">Ligase</keyword>
<reference evidence="17 18" key="1">
    <citation type="submission" date="2016-01" db="EMBL/GenBank/DDBJ databases">
        <title>Use of Whole Genome Sequencing to ascertain that Brevibacterium massiliense (Roux, Raoult 2009) is a later heterotypic synonym of Brevibacterium ravenspurgense (Mages 2008).</title>
        <authorList>
            <person name="Bernier A.-M."/>
            <person name="Burdz T."/>
            <person name="Huynh C."/>
            <person name="Pachecho A.L."/>
            <person name="Wiebe D."/>
            <person name="Bonner C."/>
            <person name="Bernard K."/>
        </authorList>
    </citation>
    <scope>NUCLEOTIDE SEQUENCE [LARGE SCALE GENOMIC DNA]</scope>
    <source>
        <strain evidence="17 18">CCUG56047</strain>
    </source>
</reference>
<dbReference type="FunFam" id="2.40.50.140:FF:000012">
    <property type="entry name" value="DNA ligase"/>
    <property type="match status" value="1"/>
</dbReference>
<feature type="binding site" evidence="14">
    <location>
        <position position="434"/>
    </location>
    <ligand>
        <name>Zn(2+)</name>
        <dbReference type="ChEBI" id="CHEBI:29105"/>
    </ligand>
</feature>
<dbReference type="FunFam" id="3.40.50.10190:FF:000054">
    <property type="entry name" value="DNA ligase"/>
    <property type="match status" value="1"/>
</dbReference>
<feature type="domain" description="BRCT" evidence="16">
    <location>
        <begin position="647"/>
        <end position="728"/>
    </location>
</feature>
<evidence type="ECO:0000256" key="11">
    <source>
        <dbReference type="ARBA" id="ARBA00023204"/>
    </source>
</evidence>
<dbReference type="EC" id="6.5.1.2" evidence="2 14"/>
<keyword evidence="14" id="KW-0464">Manganese</keyword>
<sequence length="728" mass="79535">MSTYSPEQAAERAARLRAEIEEHREAYYVHDAPTIPDADFDALMRELEQLEADFPELAAADSPTQKVGGGVDTEAFAPVDHVARMYSLDDVFSVEELDAWFARVKRSVPAGTQFLSEVKIDGLACNLLYRDGTLVRAATRGDGYTGEDITANIRTLKDIPVELDTDAPPAQVEIRGEVFFPLKDFADLNAGLIKAGKDPFANPRNAAAGSLRQKDPKVTAQRPLRMLVHGVAAWEAGDGQELPTRQSEVYDILGSWGLPISQYYKHCETEDDVHAYIEHYAEHRHDLLHDIDGIVIKIDDFAVQEQLGYTSRAPRWACAYKYPPEEVTTELLDIRVQVGRTGRVTPFAIMEPVLVDGSTVEKATLHNGYEVKRKGVLIGDTVILRKAGDIIPEILGPVVENRDGTETEWHMPTHCPDCGTELVEQKEGDRDLRCPNSQTCPSQVANRLFYLASRAALDIEALGEEAALALTNPLSPDEPPLRSEAGLFDLKAEDLADVWVEREEKKNGVPTGDIKRIRYFYNQPEYYTSGPDKGQIKTPAQPSAGTLRMLQEIEGAKDRPLWRVLVALSIRHVGPTAARALAAHFGSMEALRAADLDALTEVEGVGTTIAQSLLDWFAVGWHAEIVDRWSAAGVSMADEVAEGAEEAGPKPLEGKTVVATGSLEGYTRDSVKEAIIAAGGKAASSVSKKTDYVLAGEKAGSKLAKAEELGITVLTEEQFNALLAGKDV</sequence>
<evidence type="ECO:0000256" key="13">
    <source>
        <dbReference type="ARBA" id="ARBA00060881"/>
    </source>
</evidence>
<dbReference type="PANTHER" id="PTHR23389:SF9">
    <property type="entry name" value="DNA LIGASE"/>
    <property type="match status" value="1"/>
</dbReference>
<dbReference type="SUPFAM" id="SSF52113">
    <property type="entry name" value="BRCT domain"/>
    <property type="match status" value="1"/>
</dbReference>
<dbReference type="InterPro" id="IPR004149">
    <property type="entry name" value="Znf_DNAligase_C4"/>
</dbReference>
<dbReference type="Gene3D" id="3.40.50.10190">
    <property type="entry name" value="BRCT domain"/>
    <property type="match status" value="1"/>
</dbReference>
<proteinExistence type="inferred from homology"/>
<dbReference type="AlphaFoldDB" id="A0A150HCC0"/>
<dbReference type="Gene3D" id="1.10.150.20">
    <property type="entry name" value="5' to 3' exonuclease, C-terminal subdomain"/>
    <property type="match status" value="2"/>
</dbReference>
<dbReference type="InterPro" id="IPR036420">
    <property type="entry name" value="BRCT_dom_sf"/>
</dbReference>
<evidence type="ECO:0000313" key="17">
    <source>
        <dbReference type="EMBL" id="KXZ59614.1"/>
    </source>
</evidence>
<evidence type="ECO:0000256" key="3">
    <source>
        <dbReference type="ARBA" id="ARBA00013308"/>
    </source>
</evidence>
<comment type="function">
    <text evidence="1 14">DNA ligase that catalyzes the formation of phosphodiester linkages between 5'-phosphoryl and 3'-hydroxyl groups in double-stranded DNA using NAD as a coenzyme and as the energy source for the reaction. It is essential for DNA replication and repair of damaged DNA.</text>
</comment>
<evidence type="ECO:0000256" key="1">
    <source>
        <dbReference type="ARBA" id="ARBA00004067"/>
    </source>
</evidence>
<dbReference type="SUPFAM" id="SSF50249">
    <property type="entry name" value="Nucleic acid-binding proteins"/>
    <property type="match status" value="1"/>
</dbReference>
<dbReference type="FunFam" id="3.30.470.30:FF:000001">
    <property type="entry name" value="DNA ligase"/>
    <property type="match status" value="1"/>
</dbReference>
<dbReference type="Pfam" id="PF00533">
    <property type="entry name" value="BRCT"/>
    <property type="match status" value="1"/>
</dbReference>
<dbReference type="SUPFAM" id="SSF56091">
    <property type="entry name" value="DNA ligase/mRNA capping enzyme, catalytic domain"/>
    <property type="match status" value="1"/>
</dbReference>
<keyword evidence="5 14" id="KW-0235">DNA replication</keyword>
<dbReference type="PROSITE" id="PS01055">
    <property type="entry name" value="DNA_LIGASE_N1"/>
    <property type="match status" value="1"/>
</dbReference>
<dbReference type="NCBIfam" id="NF005932">
    <property type="entry name" value="PRK07956.1"/>
    <property type="match status" value="1"/>
</dbReference>
<dbReference type="Gene3D" id="3.30.470.30">
    <property type="entry name" value="DNA ligase/mRNA capping enzyme"/>
    <property type="match status" value="1"/>
</dbReference>
<feature type="binding site" evidence="14">
    <location>
        <begin position="37"/>
        <end position="41"/>
    </location>
    <ligand>
        <name>NAD(+)</name>
        <dbReference type="ChEBI" id="CHEBI:57540"/>
    </ligand>
</feature>
<feature type="binding site" evidence="14">
    <location>
        <position position="321"/>
    </location>
    <ligand>
        <name>NAD(+)</name>
        <dbReference type="ChEBI" id="CHEBI:57540"/>
    </ligand>
</feature>
<evidence type="ECO:0000256" key="15">
    <source>
        <dbReference type="RuleBase" id="RU000618"/>
    </source>
</evidence>
<keyword evidence="6 14" id="KW-0479">Metal-binding</keyword>
<comment type="cofactor">
    <cofactor evidence="14">
        <name>Mg(2+)</name>
        <dbReference type="ChEBI" id="CHEBI:18420"/>
    </cofactor>
    <cofactor evidence="14">
        <name>Mn(2+)</name>
        <dbReference type="ChEBI" id="CHEBI:29035"/>
    </cofactor>
</comment>
<dbReference type="InterPro" id="IPR012340">
    <property type="entry name" value="NA-bd_OB-fold"/>
</dbReference>